<keyword evidence="4" id="KW-1185">Reference proteome</keyword>
<reference evidence="3 4" key="1">
    <citation type="journal article" date="2010" name="Proc. Natl. Acad. Sci. U.S.A.">
        <title>Insights into evolution of multicellular fungi from the assembled chromosomes of the mushroom Coprinopsis cinerea (Coprinus cinereus).</title>
        <authorList>
            <person name="Stajich J.E."/>
            <person name="Wilke S.K."/>
            <person name="Ahren D."/>
            <person name="Au C.H."/>
            <person name="Birren B.W."/>
            <person name="Borodovsky M."/>
            <person name="Burns C."/>
            <person name="Canback B."/>
            <person name="Casselton L.A."/>
            <person name="Cheng C.K."/>
            <person name="Deng J."/>
            <person name="Dietrich F.S."/>
            <person name="Fargo D.C."/>
            <person name="Farman M.L."/>
            <person name="Gathman A.C."/>
            <person name="Goldberg J."/>
            <person name="Guigo R."/>
            <person name="Hoegger P.J."/>
            <person name="Hooker J.B."/>
            <person name="Huggins A."/>
            <person name="James T.Y."/>
            <person name="Kamada T."/>
            <person name="Kilaru S."/>
            <person name="Kodira C."/>
            <person name="Kues U."/>
            <person name="Kupfer D."/>
            <person name="Kwan H.S."/>
            <person name="Lomsadze A."/>
            <person name="Li W."/>
            <person name="Lilly W.W."/>
            <person name="Ma L.J."/>
            <person name="Mackey A.J."/>
            <person name="Manning G."/>
            <person name="Martin F."/>
            <person name="Muraguchi H."/>
            <person name="Natvig D.O."/>
            <person name="Palmerini H."/>
            <person name="Ramesh M.A."/>
            <person name="Rehmeyer C.J."/>
            <person name="Roe B.A."/>
            <person name="Shenoy N."/>
            <person name="Stanke M."/>
            <person name="Ter-Hovhannisyan V."/>
            <person name="Tunlid A."/>
            <person name="Velagapudi R."/>
            <person name="Vision T.J."/>
            <person name="Zeng Q."/>
            <person name="Zolan M.E."/>
            <person name="Pukkila P.J."/>
        </authorList>
    </citation>
    <scope>NUCLEOTIDE SEQUENCE [LARGE SCALE GENOMIC DNA]</scope>
    <source>
        <strain evidence="4">Okayama-7 / 130 / ATCC MYA-4618 / FGSC 9003</strain>
    </source>
</reference>
<keyword evidence="2" id="KW-1133">Transmembrane helix</keyword>
<gene>
    <name evidence="3" type="ORF">CC1G_03970</name>
</gene>
<dbReference type="RefSeq" id="XP_001831079.1">
    <property type="nucleotide sequence ID" value="XM_001831027.2"/>
</dbReference>
<dbReference type="AlphaFoldDB" id="A8N8C3"/>
<feature type="region of interest" description="Disordered" evidence="1">
    <location>
        <begin position="185"/>
        <end position="213"/>
    </location>
</feature>
<dbReference type="OrthoDB" id="3248709at2759"/>
<feature type="compositionally biased region" description="Polar residues" evidence="1">
    <location>
        <begin position="126"/>
        <end position="144"/>
    </location>
</feature>
<dbReference type="KEGG" id="cci:CC1G_03970"/>
<protein>
    <submittedName>
        <fullName evidence="3">Uncharacterized protein</fullName>
    </submittedName>
</protein>
<proteinExistence type="predicted"/>
<feature type="compositionally biased region" description="Low complexity" evidence="1">
    <location>
        <begin position="185"/>
        <end position="194"/>
    </location>
</feature>
<feature type="transmembrane region" description="Helical" evidence="2">
    <location>
        <begin position="77"/>
        <end position="98"/>
    </location>
</feature>
<accession>A8N8C3</accession>
<dbReference type="EMBL" id="AACS02000007">
    <property type="protein sequence ID" value="EAU90701.1"/>
    <property type="molecule type" value="Genomic_DNA"/>
</dbReference>
<feature type="region of interest" description="Disordered" evidence="1">
    <location>
        <begin position="114"/>
        <end position="153"/>
    </location>
</feature>
<evidence type="ECO:0000313" key="3">
    <source>
        <dbReference type="EMBL" id="EAU90701.1"/>
    </source>
</evidence>
<dbReference type="eggNOG" id="ENOG502SVEK">
    <property type="taxonomic scope" value="Eukaryota"/>
</dbReference>
<evidence type="ECO:0000256" key="1">
    <source>
        <dbReference type="SAM" id="MobiDB-lite"/>
    </source>
</evidence>
<evidence type="ECO:0000256" key="2">
    <source>
        <dbReference type="SAM" id="Phobius"/>
    </source>
</evidence>
<dbReference type="InParanoid" id="A8N8C3"/>
<sequence length="249" mass="26511">MPNPKRAAASKASNVLDGIQQTFKPYRSEALARIRYNSFYLLVLVVATTLLPLPGLVESVLLIANQGPKPDFWSDDWVHRSLCIAEATVLALLLWNILESLYALNYPPPPLPPTPSRALKHMRSPQPVNTTPKFKLLSTKSSPQPQKPFAFSPSSSLSSSALLSGSAAYPPSPVSTPSRTLHYSSLSLSTSTPGSAGGLGGSTSTLGYSPSPKVSVYRAKGVGAGSVGRALDASYLGKLSKTERDEDEE</sequence>
<dbReference type="VEuPathDB" id="FungiDB:CC1G_03970"/>
<evidence type="ECO:0000313" key="4">
    <source>
        <dbReference type="Proteomes" id="UP000001861"/>
    </source>
</evidence>
<keyword evidence="2" id="KW-0812">Transmembrane</keyword>
<dbReference type="OMA" id="LWILLHP"/>
<keyword evidence="2" id="KW-0472">Membrane</keyword>
<dbReference type="Proteomes" id="UP000001861">
    <property type="component" value="Unassembled WGS sequence"/>
</dbReference>
<comment type="caution">
    <text evidence="3">The sequence shown here is derived from an EMBL/GenBank/DDBJ whole genome shotgun (WGS) entry which is preliminary data.</text>
</comment>
<name>A8N8C3_COPC7</name>
<organism evidence="3 4">
    <name type="scientific">Coprinopsis cinerea (strain Okayama-7 / 130 / ATCC MYA-4618 / FGSC 9003)</name>
    <name type="common">Inky cap fungus</name>
    <name type="synonym">Hormographiella aspergillata</name>
    <dbReference type="NCBI Taxonomy" id="240176"/>
    <lineage>
        <taxon>Eukaryota</taxon>
        <taxon>Fungi</taxon>
        <taxon>Dikarya</taxon>
        <taxon>Basidiomycota</taxon>
        <taxon>Agaricomycotina</taxon>
        <taxon>Agaricomycetes</taxon>
        <taxon>Agaricomycetidae</taxon>
        <taxon>Agaricales</taxon>
        <taxon>Agaricineae</taxon>
        <taxon>Psathyrellaceae</taxon>
        <taxon>Coprinopsis</taxon>
    </lineage>
</organism>
<feature type="transmembrane region" description="Helical" evidence="2">
    <location>
        <begin position="39"/>
        <end position="57"/>
    </location>
</feature>
<dbReference type="GeneID" id="6007537"/>
<dbReference type="STRING" id="240176.A8N8C3"/>
<feature type="compositionally biased region" description="Low complexity" evidence="1">
    <location>
        <begin position="202"/>
        <end position="212"/>
    </location>
</feature>